<keyword evidence="1" id="KW-0812">Transmembrane</keyword>
<proteinExistence type="predicted"/>
<keyword evidence="1" id="KW-1133">Transmembrane helix</keyword>
<evidence type="ECO:0000313" key="3">
    <source>
        <dbReference type="Proteomes" id="UP000019103"/>
    </source>
</evidence>
<keyword evidence="1" id="KW-0472">Membrane</keyword>
<gene>
    <name evidence="2" type="ORF">PFUGPA_03008</name>
</gene>
<name>W4IYR2_PLAFP</name>
<sequence>MYYNKKEHKFNSLQISQYYYNEFTHLLYSSVYGIFKNQIIKYYKNVKCNIIYVCIIFEMRKHHKHNKKDNNNSIYSFIWVSYVNNIYYYYDYDYYY</sequence>
<organism evidence="2 3">
    <name type="scientific">Plasmodium falciparum (isolate Palo Alto / Uganda)</name>
    <dbReference type="NCBI Taxonomy" id="57270"/>
    <lineage>
        <taxon>Eukaryota</taxon>
        <taxon>Sar</taxon>
        <taxon>Alveolata</taxon>
        <taxon>Apicomplexa</taxon>
        <taxon>Aconoidasida</taxon>
        <taxon>Haemosporida</taxon>
        <taxon>Plasmodiidae</taxon>
        <taxon>Plasmodium</taxon>
        <taxon>Plasmodium (Laverania)</taxon>
    </lineage>
</organism>
<dbReference type="EMBL" id="KI927382">
    <property type="protein sequence ID" value="ETW55188.1"/>
    <property type="molecule type" value="Genomic_DNA"/>
</dbReference>
<reference evidence="2 3" key="2">
    <citation type="submission" date="2013-02" db="EMBL/GenBank/DDBJ databases">
        <title>The Genome Sequence of Plasmodium falciparum Palo Alto/Uganda.</title>
        <authorList>
            <consortium name="The Broad Institute Genome Sequencing Platform"/>
            <consortium name="The Broad Institute Genome Sequencing Center for Infectious Disease"/>
            <person name="Neafsey D."/>
            <person name="Cheeseman I."/>
            <person name="Volkman S."/>
            <person name="Adams J."/>
            <person name="Walker B."/>
            <person name="Young S.K."/>
            <person name="Zeng Q."/>
            <person name="Gargeya S."/>
            <person name="Fitzgerald M."/>
            <person name="Haas B."/>
            <person name="Abouelleil A."/>
            <person name="Alvarado L."/>
            <person name="Arachchi H.M."/>
            <person name="Berlin A.M."/>
            <person name="Chapman S.B."/>
            <person name="Dewar J."/>
            <person name="Goldberg J."/>
            <person name="Griggs A."/>
            <person name="Gujja S."/>
            <person name="Hansen M."/>
            <person name="Howarth C."/>
            <person name="Imamovic A."/>
            <person name="Larimer J."/>
            <person name="McCowan C."/>
            <person name="Murphy C."/>
            <person name="Neiman D."/>
            <person name="Pearson M."/>
            <person name="Priest M."/>
            <person name="Roberts A."/>
            <person name="Saif S."/>
            <person name="Shea T."/>
            <person name="Sisk P."/>
            <person name="Sykes S."/>
            <person name="Wortman J."/>
            <person name="Nusbaum C."/>
            <person name="Birren B."/>
        </authorList>
    </citation>
    <scope>NUCLEOTIDE SEQUENCE [LARGE SCALE GENOMIC DNA]</scope>
    <source>
        <strain evidence="2 3">Palo Alto/Uganda</strain>
    </source>
</reference>
<evidence type="ECO:0000313" key="2">
    <source>
        <dbReference type="EMBL" id="ETW55188.1"/>
    </source>
</evidence>
<feature type="transmembrane region" description="Helical" evidence="1">
    <location>
        <begin position="73"/>
        <end position="90"/>
    </location>
</feature>
<accession>W4IYR2</accession>
<dbReference type="AlphaFoldDB" id="W4IYR2"/>
<evidence type="ECO:0000256" key="1">
    <source>
        <dbReference type="SAM" id="Phobius"/>
    </source>
</evidence>
<dbReference type="OMA" id="CIIFEMR"/>
<reference evidence="2 3" key="1">
    <citation type="submission" date="2013-02" db="EMBL/GenBank/DDBJ databases">
        <title>The Genome Annotation of Plasmodium falciparum Palo Alto/Uganda.</title>
        <authorList>
            <consortium name="The Broad Institute Genome Sequencing Platform"/>
            <consortium name="The Broad Institute Genome Sequencing Center for Infectious Disease"/>
            <person name="Neafsey D."/>
            <person name="Hoffman S."/>
            <person name="Volkman S."/>
            <person name="Rosenthal P."/>
            <person name="Walker B."/>
            <person name="Young S.K."/>
            <person name="Zeng Q."/>
            <person name="Gargeya S."/>
            <person name="Fitzgerald M."/>
            <person name="Haas B."/>
            <person name="Abouelleil A."/>
            <person name="Allen A.W."/>
            <person name="Alvarado L."/>
            <person name="Arachchi H.M."/>
            <person name="Berlin A.M."/>
            <person name="Chapman S.B."/>
            <person name="Gainer-Dewar J."/>
            <person name="Goldberg J."/>
            <person name="Griggs A."/>
            <person name="Gujja S."/>
            <person name="Hansen M."/>
            <person name="Howarth C."/>
            <person name="Imamovic A."/>
            <person name="Ireland A."/>
            <person name="Larimer J."/>
            <person name="McCowan C."/>
            <person name="Murphy C."/>
            <person name="Pearson M."/>
            <person name="Poon T.W."/>
            <person name="Priest M."/>
            <person name="Roberts A."/>
            <person name="Saif S."/>
            <person name="Shea T."/>
            <person name="Sisk P."/>
            <person name="Sykes S."/>
            <person name="Wortman J."/>
            <person name="Nusbaum C."/>
            <person name="Birren B."/>
        </authorList>
    </citation>
    <scope>NUCLEOTIDE SEQUENCE [LARGE SCALE GENOMIC DNA]</scope>
    <source>
        <strain evidence="2 3">Palo Alto/Uganda</strain>
    </source>
</reference>
<dbReference type="Proteomes" id="UP000019103">
    <property type="component" value="Unassembled WGS sequence"/>
</dbReference>
<protein>
    <submittedName>
        <fullName evidence="2">Uncharacterized protein</fullName>
    </submittedName>
</protein>